<keyword evidence="5" id="KW-0378">Hydrolase</keyword>
<keyword evidence="1" id="KW-0547">Nucleotide-binding</keyword>
<accession>B2A401</accession>
<organism evidence="5 6">
    <name type="scientific">Natranaerobius thermophilus (strain ATCC BAA-1301 / DSM 18059 / JW/NM-WN-LF)</name>
    <dbReference type="NCBI Taxonomy" id="457570"/>
    <lineage>
        <taxon>Bacteria</taxon>
        <taxon>Bacillati</taxon>
        <taxon>Bacillota</taxon>
        <taxon>Clostridia</taxon>
        <taxon>Natranaerobiales</taxon>
        <taxon>Natranaerobiaceae</taxon>
        <taxon>Natranaerobius</taxon>
    </lineage>
</organism>
<keyword evidence="5" id="KW-0347">Helicase</keyword>
<evidence type="ECO:0000256" key="1">
    <source>
        <dbReference type="ARBA" id="ARBA00022741"/>
    </source>
</evidence>
<dbReference type="OrthoDB" id="9774462at2"/>
<dbReference type="HOGENOM" id="CLU_002025_2_1_9"/>
<dbReference type="InterPro" id="IPR001650">
    <property type="entry name" value="Helicase_C-like"/>
</dbReference>
<dbReference type="GO" id="GO:0005524">
    <property type="term" value="F:ATP binding"/>
    <property type="evidence" value="ECO:0007669"/>
    <property type="project" value="UniProtKB-KW"/>
</dbReference>
<reference evidence="5 6" key="1">
    <citation type="submission" date="2008-04" db="EMBL/GenBank/DDBJ databases">
        <title>Complete sequence of chromosome of Natranaerobius thermophilus JW/NM-WN-LF.</title>
        <authorList>
            <consortium name="US DOE Joint Genome Institute"/>
            <person name="Copeland A."/>
            <person name="Lucas S."/>
            <person name="Lapidus A."/>
            <person name="Glavina del Rio T."/>
            <person name="Dalin E."/>
            <person name="Tice H."/>
            <person name="Bruce D."/>
            <person name="Goodwin L."/>
            <person name="Pitluck S."/>
            <person name="Chertkov O."/>
            <person name="Brettin T."/>
            <person name="Detter J.C."/>
            <person name="Han C."/>
            <person name="Kuske C.R."/>
            <person name="Schmutz J."/>
            <person name="Larimer F."/>
            <person name="Land M."/>
            <person name="Hauser L."/>
            <person name="Kyrpides N."/>
            <person name="Lykidis A."/>
            <person name="Mesbah N.M."/>
            <person name="Wiegel J."/>
        </authorList>
    </citation>
    <scope>NUCLEOTIDE SEQUENCE [LARGE SCALE GENOMIC DNA]</scope>
    <source>
        <strain evidence="6">ATCC BAA-1301 / DSM 18059 / JW/NM-WN-LF</strain>
    </source>
</reference>
<protein>
    <submittedName>
        <fullName evidence="5">DEAD/DEAH box helicase domain protein</fullName>
    </submittedName>
</protein>
<sequence>MSETFYLLSERMQKKIWEMGWDEFTPVQDKTIPIVMNTNKDVVVSSGTASGKTEAVFLPILSQIEKDATKDLKILYISPLKALINDQFERIIKLCEKSYIPIHRWHGDVNQNKKKQLTKNPAGILQITPESIESLFINRTNELNYILSDIEFIIIDELHAFLDNERGVHLRSLLSRLENYIKEKPRYFALSATLNNFKLIKEWINYNDIKNVEIIDSNEDDKDLLLSLMHFDKGKDYKKPIDLYQDLRELTKNVHSLIFCNSRAEVEETTLYLNRLANREVNTELYLAHHSSIDKKEREYVEKTMANSKSPKSVVTTSSLELGIDIGAIDYVVQIDDTHTVSSLKQRLGRSGRKLGTNQVLQVYSTTNDSLVQSLAVIDLLLEKWIEPATEYPLPLDILFHQIISICHEANGVRLDPLIDNIKANAAFYKLKEEDINHVINYMIENDFLQLIRNSAELIVGLEGERLLRGKEFYAVFMTQEEFEVREGIRKIGSIDKSLMVSEGDNIILAGQLWTIKNIDIERDIIYVAKAVDGKPPKYSGGGFILNPKIPERMHKILCERKNFEFIDNMAQNHLEEQRKPFELYNIKPNERVIWNNGDEILFETYTGTKIFQTLAWILRSYNVNIKEIDGIGRINIEGGIDLPGVLQDIKETDWRPEYLLDFTLEQEKFKSKFSPYLPKDLQDKMHIAHLVDIEGVKTFLENKKIKEIKL</sequence>
<dbReference type="InterPro" id="IPR052511">
    <property type="entry name" value="ATP-dep_Helicase"/>
</dbReference>
<dbReference type="Gene3D" id="3.40.50.300">
    <property type="entry name" value="P-loop containing nucleotide triphosphate hydrolases"/>
    <property type="match status" value="2"/>
</dbReference>
<proteinExistence type="predicted"/>
<dbReference type="SMART" id="SM00487">
    <property type="entry name" value="DEXDc"/>
    <property type="match status" value="1"/>
</dbReference>
<evidence type="ECO:0000313" key="6">
    <source>
        <dbReference type="Proteomes" id="UP000001683"/>
    </source>
</evidence>
<dbReference type="GO" id="GO:0003677">
    <property type="term" value="F:DNA binding"/>
    <property type="evidence" value="ECO:0007669"/>
    <property type="project" value="TreeGrafter"/>
</dbReference>
<keyword evidence="2" id="KW-0067">ATP-binding</keyword>
<dbReference type="GO" id="GO:0016887">
    <property type="term" value="F:ATP hydrolysis activity"/>
    <property type="evidence" value="ECO:0007669"/>
    <property type="project" value="TreeGrafter"/>
</dbReference>
<dbReference type="InterPro" id="IPR011545">
    <property type="entry name" value="DEAD/DEAH_box_helicase_dom"/>
</dbReference>
<dbReference type="InterPro" id="IPR027417">
    <property type="entry name" value="P-loop_NTPase"/>
</dbReference>
<keyword evidence="6" id="KW-1185">Reference proteome</keyword>
<feature type="domain" description="Helicase ATP-binding" evidence="3">
    <location>
        <begin position="33"/>
        <end position="212"/>
    </location>
</feature>
<dbReference type="AlphaFoldDB" id="B2A401"/>
<dbReference type="Proteomes" id="UP000001683">
    <property type="component" value="Chromosome"/>
</dbReference>
<dbReference type="SMART" id="SM00490">
    <property type="entry name" value="HELICc"/>
    <property type="match status" value="1"/>
</dbReference>
<dbReference type="STRING" id="457570.Nther_1523"/>
<feature type="domain" description="Helicase C-terminal" evidence="4">
    <location>
        <begin position="246"/>
        <end position="400"/>
    </location>
</feature>
<evidence type="ECO:0000313" key="5">
    <source>
        <dbReference type="EMBL" id="ACB85103.1"/>
    </source>
</evidence>
<dbReference type="PANTHER" id="PTHR47962:SF5">
    <property type="entry name" value="ATP-DEPENDENT HELICASE LHR-RELATED"/>
    <property type="match status" value="1"/>
</dbReference>
<dbReference type="KEGG" id="nth:Nther_1523"/>
<dbReference type="Pfam" id="PF00270">
    <property type="entry name" value="DEAD"/>
    <property type="match status" value="1"/>
</dbReference>
<dbReference type="Pfam" id="PF00271">
    <property type="entry name" value="Helicase_C"/>
    <property type="match status" value="1"/>
</dbReference>
<gene>
    <name evidence="5" type="ordered locus">Nther_1523</name>
</gene>
<dbReference type="InterPro" id="IPR014001">
    <property type="entry name" value="Helicase_ATP-bd"/>
</dbReference>
<dbReference type="PROSITE" id="PS51192">
    <property type="entry name" value="HELICASE_ATP_BIND_1"/>
    <property type="match status" value="1"/>
</dbReference>
<dbReference type="eggNOG" id="COG1201">
    <property type="taxonomic scope" value="Bacteria"/>
</dbReference>
<dbReference type="RefSeq" id="WP_012447975.1">
    <property type="nucleotide sequence ID" value="NC_010718.1"/>
</dbReference>
<reference evidence="5 6" key="2">
    <citation type="journal article" date="2011" name="J. Bacteriol.">
        <title>Complete genome sequence of the anaerobic, halophilic alkalithermophile Natranaerobius thermophilus JW/NM-WN-LF.</title>
        <authorList>
            <person name="Zhao B."/>
            <person name="Mesbah N.M."/>
            <person name="Dalin E."/>
            <person name="Goodwin L."/>
            <person name="Nolan M."/>
            <person name="Pitluck S."/>
            <person name="Chertkov O."/>
            <person name="Brettin T.S."/>
            <person name="Han J."/>
            <person name="Larimer F.W."/>
            <person name="Land M.L."/>
            <person name="Hauser L."/>
            <person name="Kyrpides N."/>
            <person name="Wiegel J."/>
        </authorList>
    </citation>
    <scope>NUCLEOTIDE SEQUENCE [LARGE SCALE GENOMIC DNA]</scope>
    <source>
        <strain evidence="6">ATCC BAA-1301 / DSM 18059 / JW/NM-WN-LF</strain>
    </source>
</reference>
<dbReference type="InParanoid" id="B2A401"/>
<evidence type="ECO:0000259" key="4">
    <source>
        <dbReference type="PROSITE" id="PS51194"/>
    </source>
</evidence>
<evidence type="ECO:0000256" key="2">
    <source>
        <dbReference type="ARBA" id="ARBA00022840"/>
    </source>
</evidence>
<dbReference type="PANTHER" id="PTHR47962">
    <property type="entry name" value="ATP-DEPENDENT HELICASE LHR-RELATED-RELATED"/>
    <property type="match status" value="1"/>
</dbReference>
<dbReference type="GO" id="GO:0004386">
    <property type="term" value="F:helicase activity"/>
    <property type="evidence" value="ECO:0007669"/>
    <property type="project" value="UniProtKB-KW"/>
</dbReference>
<dbReference type="EMBL" id="CP001034">
    <property type="protein sequence ID" value="ACB85103.1"/>
    <property type="molecule type" value="Genomic_DNA"/>
</dbReference>
<name>B2A401_NATTJ</name>
<dbReference type="SUPFAM" id="SSF52540">
    <property type="entry name" value="P-loop containing nucleoside triphosphate hydrolases"/>
    <property type="match status" value="1"/>
</dbReference>
<dbReference type="PROSITE" id="PS51194">
    <property type="entry name" value="HELICASE_CTER"/>
    <property type="match status" value="1"/>
</dbReference>
<evidence type="ECO:0000259" key="3">
    <source>
        <dbReference type="PROSITE" id="PS51192"/>
    </source>
</evidence>